<dbReference type="EMBL" id="AZHW01000440">
    <property type="protein sequence ID" value="ETW99490.1"/>
    <property type="molecule type" value="Genomic_DNA"/>
</dbReference>
<reference evidence="3 4" key="1">
    <citation type="journal article" date="2014" name="Nature">
        <title>An environmental bacterial taxon with a large and distinct metabolic repertoire.</title>
        <authorList>
            <person name="Wilson M.C."/>
            <person name="Mori T."/>
            <person name="Ruckert C."/>
            <person name="Uria A.R."/>
            <person name="Helf M.J."/>
            <person name="Takada K."/>
            <person name="Gernert C."/>
            <person name="Steffens U.A."/>
            <person name="Heycke N."/>
            <person name="Schmitt S."/>
            <person name="Rinke C."/>
            <person name="Helfrich E.J."/>
            <person name="Brachmann A.O."/>
            <person name="Gurgui C."/>
            <person name="Wakimoto T."/>
            <person name="Kracht M."/>
            <person name="Crusemann M."/>
            <person name="Hentschel U."/>
            <person name="Abe I."/>
            <person name="Matsunaga S."/>
            <person name="Kalinowski J."/>
            <person name="Takeyama H."/>
            <person name="Piel J."/>
        </authorList>
    </citation>
    <scope>NUCLEOTIDE SEQUENCE [LARGE SCALE GENOMIC DNA]</scope>
    <source>
        <strain evidence="4">TSY1</strain>
    </source>
</reference>
<name>W4LP33_ENTF1</name>
<evidence type="ECO:0000256" key="1">
    <source>
        <dbReference type="PROSITE-ProRule" id="PRU00703"/>
    </source>
</evidence>
<evidence type="ECO:0000259" key="2">
    <source>
        <dbReference type="PROSITE" id="PS51371"/>
    </source>
</evidence>
<dbReference type="Proteomes" id="UP000019141">
    <property type="component" value="Unassembled WGS sequence"/>
</dbReference>
<sequence>MYVKDYMQAVIMTVSPNDMLSTARHIMDDLFIRHLPVLHEGRLVGLLSDRDIRQAAPANHGSHIAHASYDAFHGLHVSDVMNSAGLHGIPRDCLA</sequence>
<proteinExistence type="predicted"/>
<accession>W4LP33</accession>
<dbReference type="SUPFAM" id="SSF54631">
    <property type="entry name" value="CBS-domain pair"/>
    <property type="match status" value="1"/>
</dbReference>
<feature type="domain" description="CBS" evidence="2">
    <location>
        <begin position="7"/>
        <end position="62"/>
    </location>
</feature>
<dbReference type="HOGENOM" id="CLU_2367615_0_0_7"/>
<keyword evidence="1" id="KW-0129">CBS domain</keyword>
<dbReference type="InterPro" id="IPR000644">
    <property type="entry name" value="CBS_dom"/>
</dbReference>
<dbReference type="PROSITE" id="PS51371">
    <property type="entry name" value="CBS"/>
    <property type="match status" value="1"/>
</dbReference>
<organism evidence="3 4">
    <name type="scientific">Entotheonella factor</name>
    <dbReference type="NCBI Taxonomy" id="1429438"/>
    <lineage>
        <taxon>Bacteria</taxon>
        <taxon>Pseudomonadati</taxon>
        <taxon>Nitrospinota/Tectimicrobiota group</taxon>
        <taxon>Candidatus Tectimicrobiota</taxon>
        <taxon>Candidatus Entotheonellia</taxon>
        <taxon>Candidatus Entotheonellales</taxon>
        <taxon>Candidatus Entotheonellaceae</taxon>
        <taxon>Candidatus Entotheonella</taxon>
    </lineage>
</organism>
<comment type="caution">
    <text evidence="3">The sequence shown here is derived from an EMBL/GenBank/DDBJ whole genome shotgun (WGS) entry which is preliminary data.</text>
</comment>
<gene>
    <name evidence="3" type="ORF">ETSY1_14815</name>
</gene>
<keyword evidence="4" id="KW-1185">Reference proteome</keyword>
<dbReference type="InterPro" id="IPR046342">
    <property type="entry name" value="CBS_dom_sf"/>
</dbReference>
<dbReference type="SMART" id="SM00116">
    <property type="entry name" value="CBS"/>
    <property type="match status" value="1"/>
</dbReference>
<evidence type="ECO:0000313" key="4">
    <source>
        <dbReference type="Proteomes" id="UP000019141"/>
    </source>
</evidence>
<dbReference type="AlphaFoldDB" id="W4LP33"/>
<protein>
    <recommendedName>
        <fullName evidence="2">CBS domain-containing protein</fullName>
    </recommendedName>
</protein>
<dbReference type="Pfam" id="PF00571">
    <property type="entry name" value="CBS"/>
    <property type="match status" value="1"/>
</dbReference>
<dbReference type="Gene3D" id="3.10.580.10">
    <property type="entry name" value="CBS-domain"/>
    <property type="match status" value="1"/>
</dbReference>
<evidence type="ECO:0000313" key="3">
    <source>
        <dbReference type="EMBL" id="ETW99490.1"/>
    </source>
</evidence>